<reference evidence="2 3" key="1">
    <citation type="submission" date="2019-05" db="EMBL/GenBank/DDBJ databases">
        <authorList>
            <consortium name="Science for Life Laboratories"/>
        </authorList>
    </citation>
    <scope>NUCLEOTIDE SEQUENCE [LARGE SCALE GENOMIC DNA]</scope>
    <source>
        <strain evidence="2">Soil9</strain>
    </source>
</reference>
<dbReference type="Proteomes" id="UP000464178">
    <property type="component" value="Chromosome"/>
</dbReference>
<dbReference type="EMBL" id="LR593886">
    <property type="protein sequence ID" value="VTR97449.1"/>
    <property type="molecule type" value="Genomic_DNA"/>
</dbReference>
<proteinExistence type="predicted"/>
<evidence type="ECO:0000313" key="3">
    <source>
        <dbReference type="Proteomes" id="UP000464178"/>
    </source>
</evidence>
<dbReference type="KEGG" id="gms:SOIL9_07120"/>
<keyword evidence="3" id="KW-1185">Reference proteome</keyword>
<dbReference type="AlphaFoldDB" id="A0A6P2D8F0"/>
<dbReference type="RefSeq" id="WP_162671209.1">
    <property type="nucleotide sequence ID" value="NZ_LR593886.1"/>
</dbReference>
<sequence>MIRSLLVLTALVAAPFVATAHMVYVVPGADGKAIVVVFSDTLDPDTKVTTDKLTGLKLTGHTADGKSVAVEAKREPHQFTAALPAGTAVVSGDVIYGLMTKSEKPTLLVYHPKAVTGGATGTKATVGESAALEVVPVTEGGKIRFRLLAKGKPVAGSEGTVLLPDGKKEKVTTDKDGYTTAFEGSGRFAAWFRHAETRAGEHDGKKFEEVRHYATLVADVAK</sequence>
<gene>
    <name evidence="2" type="ORF">SOIL9_07120</name>
</gene>
<accession>A0A6P2D8F0</accession>
<evidence type="ECO:0000256" key="1">
    <source>
        <dbReference type="SAM" id="SignalP"/>
    </source>
</evidence>
<keyword evidence="1" id="KW-0732">Signal</keyword>
<feature type="chain" id="PRO_5027048357" evidence="1">
    <location>
        <begin position="21"/>
        <end position="222"/>
    </location>
</feature>
<protein>
    <submittedName>
        <fullName evidence="2">Uncharacterized protein</fullName>
    </submittedName>
</protein>
<name>A0A6P2D8F0_9BACT</name>
<organism evidence="2 3">
    <name type="scientific">Gemmata massiliana</name>
    <dbReference type="NCBI Taxonomy" id="1210884"/>
    <lineage>
        <taxon>Bacteria</taxon>
        <taxon>Pseudomonadati</taxon>
        <taxon>Planctomycetota</taxon>
        <taxon>Planctomycetia</taxon>
        <taxon>Gemmatales</taxon>
        <taxon>Gemmataceae</taxon>
        <taxon>Gemmata</taxon>
    </lineage>
</organism>
<feature type="signal peptide" evidence="1">
    <location>
        <begin position="1"/>
        <end position="20"/>
    </location>
</feature>
<evidence type="ECO:0000313" key="2">
    <source>
        <dbReference type="EMBL" id="VTR97449.1"/>
    </source>
</evidence>